<dbReference type="InterPro" id="IPR050954">
    <property type="entry name" value="ET_IronSulfur_Cluster-Binding"/>
</dbReference>
<dbReference type="PROSITE" id="PS51379">
    <property type="entry name" value="4FE4S_FER_2"/>
    <property type="match status" value="3"/>
</dbReference>
<dbReference type="PROSITE" id="PS00198">
    <property type="entry name" value="4FE4S_FER_1"/>
    <property type="match status" value="1"/>
</dbReference>
<dbReference type="GO" id="GO:0016491">
    <property type="term" value="F:oxidoreductase activity"/>
    <property type="evidence" value="ECO:0007669"/>
    <property type="project" value="UniProtKB-KW"/>
</dbReference>
<keyword evidence="7" id="KW-0249">Electron transport</keyword>
<evidence type="ECO:0000256" key="5">
    <source>
        <dbReference type="ARBA" id="ARBA00022723"/>
    </source>
</evidence>
<dbReference type="NCBIfam" id="TIGR02951">
    <property type="entry name" value="DMSO_dmsB"/>
    <property type="match status" value="1"/>
</dbReference>
<dbReference type="PANTHER" id="PTHR43177:SF5">
    <property type="entry name" value="ANAEROBIC DIMETHYL SULFOXIDE REDUCTASE CHAIN B-RELATED"/>
    <property type="match status" value="1"/>
</dbReference>
<name>A0ABT7DPC7_9ACTN</name>
<evidence type="ECO:0000256" key="7">
    <source>
        <dbReference type="ARBA" id="ARBA00022982"/>
    </source>
</evidence>
<feature type="domain" description="4Fe-4S ferredoxin-type" evidence="10">
    <location>
        <begin position="90"/>
        <end position="119"/>
    </location>
</feature>
<keyword evidence="12" id="KW-1185">Reference proteome</keyword>
<evidence type="ECO:0000256" key="6">
    <source>
        <dbReference type="ARBA" id="ARBA00022737"/>
    </source>
</evidence>
<dbReference type="EC" id="1.8.5.3" evidence="11"/>
<dbReference type="RefSeq" id="WP_283832731.1">
    <property type="nucleotide sequence ID" value="NZ_JASJEU010000022.1"/>
</dbReference>
<protein>
    <submittedName>
        <fullName evidence="11">Dimethylsulfoxide reductase subunit B</fullName>
        <ecNumber evidence="11">1.8.5.3</ecNumber>
    </submittedName>
</protein>
<sequence length="192" mass="20548">MTQYGFHIRQDLCTGCHACQMACKDEKNLDDARLFRHVFEQEGGTFTAAGNGYVHDAFAFYTSMSCNHCERPACLGVCPAGAIDKDGKTGIVTYDGELCIGCKYCFEACPYGAPQYDEVAGKMTKCDLCADRVAAGEQPVCVAACPFNALEFGELEELRATYGDVVTTLGLPEDTTGPSIVITPHTGAVPTA</sequence>
<feature type="domain" description="4Fe-4S ferredoxin-type" evidence="10">
    <location>
        <begin position="56"/>
        <end position="88"/>
    </location>
</feature>
<dbReference type="InterPro" id="IPR017900">
    <property type="entry name" value="4Fe4S_Fe_S_CS"/>
</dbReference>
<dbReference type="CDD" id="cd16371">
    <property type="entry name" value="DMSOR_beta_like"/>
    <property type="match status" value="1"/>
</dbReference>
<dbReference type="SUPFAM" id="SSF54862">
    <property type="entry name" value="4Fe-4S ferredoxins"/>
    <property type="match status" value="1"/>
</dbReference>
<dbReference type="EMBL" id="JASJEU010000022">
    <property type="protein sequence ID" value="MDJ1651386.1"/>
    <property type="molecule type" value="Genomic_DNA"/>
</dbReference>
<feature type="domain" description="4Fe-4S ferredoxin-type" evidence="10">
    <location>
        <begin position="4"/>
        <end position="32"/>
    </location>
</feature>
<organism evidence="11 12">
    <name type="scientific">Gordonibacter faecis</name>
    <dbReference type="NCBI Taxonomy" id="3047475"/>
    <lineage>
        <taxon>Bacteria</taxon>
        <taxon>Bacillati</taxon>
        <taxon>Actinomycetota</taxon>
        <taxon>Coriobacteriia</taxon>
        <taxon>Eggerthellales</taxon>
        <taxon>Eggerthellaceae</taxon>
        <taxon>Gordonibacter</taxon>
    </lineage>
</organism>
<accession>A0ABT7DPC7</accession>
<keyword evidence="6" id="KW-0677">Repeat</keyword>
<dbReference type="InterPro" id="IPR017896">
    <property type="entry name" value="4Fe4S_Fe-S-bd"/>
</dbReference>
<keyword evidence="5" id="KW-0479">Metal-binding</keyword>
<dbReference type="Pfam" id="PF13247">
    <property type="entry name" value="Fer4_11"/>
    <property type="match status" value="1"/>
</dbReference>
<evidence type="ECO:0000256" key="8">
    <source>
        <dbReference type="ARBA" id="ARBA00023004"/>
    </source>
</evidence>
<evidence type="ECO:0000256" key="9">
    <source>
        <dbReference type="ARBA" id="ARBA00023014"/>
    </source>
</evidence>
<evidence type="ECO:0000256" key="4">
    <source>
        <dbReference type="ARBA" id="ARBA00022485"/>
    </source>
</evidence>
<dbReference type="InterPro" id="IPR014297">
    <property type="entry name" value="DMSO_DmsB"/>
</dbReference>
<dbReference type="PANTHER" id="PTHR43177">
    <property type="entry name" value="PROTEIN NRFC"/>
    <property type="match status" value="1"/>
</dbReference>
<evidence type="ECO:0000256" key="1">
    <source>
        <dbReference type="ARBA" id="ARBA00001966"/>
    </source>
</evidence>
<dbReference type="Gene3D" id="3.30.70.20">
    <property type="match status" value="2"/>
</dbReference>
<comment type="function">
    <text evidence="2">Electron transfer subunit of the terminal reductase during anaerobic growth on various sulfoxide and N-oxide compounds.</text>
</comment>
<reference evidence="11 12" key="1">
    <citation type="submission" date="2023-05" db="EMBL/GenBank/DDBJ databases">
        <title>Gordonibacter KGMB12511T sp. nov., isolated from faeces of healthy Korean.</title>
        <authorList>
            <person name="Kim H.S."/>
            <person name="Kim J.-S."/>
            <person name="Suh M.K."/>
            <person name="Eom M.K."/>
            <person name="Do H.E."/>
            <person name="Lee J.-S."/>
        </authorList>
    </citation>
    <scope>NUCLEOTIDE SEQUENCE [LARGE SCALE GENOMIC DNA]</scope>
    <source>
        <strain evidence="11 12">KGMB12511</strain>
    </source>
</reference>
<dbReference type="Proteomes" id="UP001232750">
    <property type="component" value="Unassembled WGS sequence"/>
</dbReference>
<keyword evidence="4" id="KW-0004">4Fe-4S</keyword>
<gene>
    <name evidence="11" type="primary">dmsB</name>
    <name evidence="11" type="ORF">QNJ86_11285</name>
</gene>
<evidence type="ECO:0000313" key="11">
    <source>
        <dbReference type="EMBL" id="MDJ1651386.1"/>
    </source>
</evidence>
<comment type="cofactor">
    <cofactor evidence="1">
        <name>[4Fe-4S] cluster</name>
        <dbReference type="ChEBI" id="CHEBI:49883"/>
    </cofactor>
</comment>
<evidence type="ECO:0000259" key="10">
    <source>
        <dbReference type="PROSITE" id="PS51379"/>
    </source>
</evidence>
<keyword evidence="3" id="KW-0813">Transport</keyword>
<keyword evidence="8" id="KW-0408">Iron</keyword>
<evidence type="ECO:0000256" key="3">
    <source>
        <dbReference type="ARBA" id="ARBA00022448"/>
    </source>
</evidence>
<comment type="caution">
    <text evidence="11">The sequence shown here is derived from an EMBL/GenBank/DDBJ whole genome shotgun (WGS) entry which is preliminary data.</text>
</comment>
<keyword evidence="9" id="KW-0411">Iron-sulfur</keyword>
<proteinExistence type="predicted"/>
<evidence type="ECO:0000313" key="12">
    <source>
        <dbReference type="Proteomes" id="UP001232750"/>
    </source>
</evidence>
<keyword evidence="11" id="KW-0560">Oxidoreductase</keyword>
<evidence type="ECO:0000256" key="2">
    <source>
        <dbReference type="ARBA" id="ARBA00003584"/>
    </source>
</evidence>
<dbReference type="Pfam" id="PF12800">
    <property type="entry name" value="Fer4_4"/>
    <property type="match status" value="1"/>
</dbReference>